<keyword evidence="1" id="KW-0442">Lipid degradation</keyword>
<dbReference type="CDD" id="cd06971">
    <property type="entry name" value="PgpA"/>
    <property type="match status" value="1"/>
</dbReference>
<dbReference type="GO" id="GO:0006655">
    <property type="term" value="P:phosphatidylglycerol biosynthetic process"/>
    <property type="evidence" value="ECO:0007669"/>
    <property type="project" value="UniProtKB-UniPathway"/>
</dbReference>
<dbReference type="Gene3D" id="1.10.3760.10">
    <property type="entry name" value="PgpA-like"/>
    <property type="match status" value="1"/>
</dbReference>
<gene>
    <name evidence="4" type="ORF">EIC27_02210</name>
</gene>
<keyword evidence="1" id="KW-0378">Hydrolase</keyword>
<dbReference type="AlphaFoldDB" id="A0A3R9ZKI1"/>
<keyword evidence="1" id="KW-0443">Lipid metabolism</keyword>
<dbReference type="GO" id="GO:0009395">
    <property type="term" value="P:phospholipid catabolic process"/>
    <property type="evidence" value="ECO:0007669"/>
    <property type="project" value="UniProtKB-KW"/>
</dbReference>
<organism evidence="4 5">
    <name type="scientific">Candidatus Aquarickettsia rohweri</name>
    <dbReference type="NCBI Taxonomy" id="2602574"/>
    <lineage>
        <taxon>Bacteria</taxon>
        <taxon>Pseudomonadati</taxon>
        <taxon>Pseudomonadota</taxon>
        <taxon>Alphaproteobacteria</taxon>
        <taxon>Rickettsiales</taxon>
        <taxon>Candidatus Midichloriaceae</taxon>
        <taxon>Candidatus Aquarickettsia</taxon>
    </lineage>
</organism>
<evidence type="ECO:0000256" key="1">
    <source>
        <dbReference type="PIRNR" id="PIRNR006162"/>
    </source>
</evidence>
<feature type="transmembrane region" description="Helical" evidence="2">
    <location>
        <begin position="16"/>
        <end position="33"/>
    </location>
</feature>
<dbReference type="PANTHER" id="PTHR36305:SF1">
    <property type="entry name" value="PHOSPHATIDYLGLYCEROPHOSPHATASE A"/>
    <property type="match status" value="1"/>
</dbReference>
<keyword evidence="1" id="KW-0460">Magnesium</keyword>
<dbReference type="OrthoDB" id="9804091at2"/>
<keyword evidence="1 2" id="KW-0812">Transmembrane</keyword>
<proteinExistence type="predicted"/>
<evidence type="ECO:0000313" key="4">
    <source>
        <dbReference type="EMBL" id="RST69953.1"/>
    </source>
</evidence>
<dbReference type="EC" id="3.1.3.27" evidence="1"/>
<keyword evidence="1" id="KW-0479">Metal-binding</keyword>
<feature type="transmembrane region" description="Helical" evidence="2">
    <location>
        <begin position="68"/>
        <end position="84"/>
    </location>
</feature>
<evidence type="ECO:0000259" key="3">
    <source>
        <dbReference type="Pfam" id="PF04608"/>
    </source>
</evidence>
<dbReference type="UniPathway" id="UPA00084">
    <property type="reaction ID" value="UER00504"/>
</dbReference>
<comment type="pathway">
    <text evidence="1">Phospholipid metabolism; phosphatidylglycerol biosynthesis; phosphatidylglycerol from CDP-diacylglycerol: step 2/2.</text>
</comment>
<keyword evidence="1 2" id="KW-0472">Membrane</keyword>
<comment type="cofactor">
    <cofactor evidence="1">
        <name>Mg(2+)</name>
        <dbReference type="ChEBI" id="CHEBI:18420"/>
    </cofactor>
</comment>
<dbReference type="Proteomes" id="UP000279470">
    <property type="component" value="Unassembled WGS sequence"/>
</dbReference>
<dbReference type="PANTHER" id="PTHR36305">
    <property type="entry name" value="PHOSPHATIDYLGLYCEROPHOSPHATASE A"/>
    <property type="match status" value="1"/>
</dbReference>
<keyword evidence="1" id="KW-0997">Cell inner membrane</keyword>
<dbReference type="InterPro" id="IPR036681">
    <property type="entry name" value="PgpA-like_sf"/>
</dbReference>
<dbReference type="RefSeq" id="WP_126044523.1">
    <property type="nucleotide sequence ID" value="NZ_RXFM01000020.1"/>
</dbReference>
<dbReference type="Pfam" id="PF04608">
    <property type="entry name" value="PgpA"/>
    <property type="match status" value="1"/>
</dbReference>
<keyword evidence="1" id="KW-0595">Phospholipid degradation</keyword>
<evidence type="ECO:0000313" key="5">
    <source>
        <dbReference type="Proteomes" id="UP000279470"/>
    </source>
</evidence>
<feature type="transmembrane region" description="Helical" evidence="2">
    <location>
        <begin position="39"/>
        <end position="56"/>
    </location>
</feature>
<dbReference type="InterPro" id="IPR026037">
    <property type="entry name" value="PgpA"/>
</dbReference>
<dbReference type="GO" id="GO:0005886">
    <property type="term" value="C:plasma membrane"/>
    <property type="evidence" value="ECO:0007669"/>
    <property type="project" value="UniProtKB-SubCell"/>
</dbReference>
<accession>A0A3R9ZKI1</accession>
<dbReference type="EMBL" id="RXFM01000020">
    <property type="protein sequence ID" value="RST69953.1"/>
    <property type="molecule type" value="Genomic_DNA"/>
</dbReference>
<sequence>MKKRYSLDHILNAKKVKFKVPFSWYSIISTWFYVGKLPAPGTCGSIAVYPLYYFIIMHSNSLNNIKSKLLLAIITFCIIGSFAIKKFQKTTNTYDHSYIVIDEVIGQLLTLYISLEWIYSLIKKIPFFINISTSTLVFLIALIPFRYFDIKKPLIIDYVNRKYKGTFGVIFDDILAAIFASVTIYVINLIVSLFI</sequence>
<comment type="catalytic activity">
    <reaction evidence="1">
        <text>a 1,2-diacyl-sn-glycero-3-phospho-(1'-sn-glycero-3'-phosphate) + H2O = a 1,2-diacyl-sn-glycero-3-phospho-(1'-sn-glycerol) + phosphate</text>
        <dbReference type="Rhea" id="RHEA:33751"/>
        <dbReference type="ChEBI" id="CHEBI:15377"/>
        <dbReference type="ChEBI" id="CHEBI:43474"/>
        <dbReference type="ChEBI" id="CHEBI:60110"/>
        <dbReference type="ChEBI" id="CHEBI:64716"/>
        <dbReference type="EC" id="3.1.3.27"/>
    </reaction>
</comment>
<feature type="transmembrane region" description="Helical" evidence="2">
    <location>
        <begin position="127"/>
        <end position="147"/>
    </location>
</feature>
<reference evidence="5" key="1">
    <citation type="submission" date="2018-11" db="EMBL/GenBank/DDBJ databases">
        <title>Phylogenetic, genomic, and biogeographic characterization of a novel and ubiquitous marine invertebrate-associated Rickettsiales parasite, Candidatus Marinoinvertebrata rohwerii, gen. nov., sp. nov.</title>
        <authorList>
            <person name="Klinges J.G."/>
            <person name="Rosales S.M."/>
            <person name="Mcminds R."/>
            <person name="Shaver E.C."/>
            <person name="Shantz A."/>
            <person name="Peters E.C."/>
            <person name="Burkepile D.E."/>
            <person name="Silliman B.R."/>
            <person name="Vega Thurber R.L."/>
        </authorList>
    </citation>
    <scope>NUCLEOTIDE SEQUENCE [LARGE SCALE GENOMIC DNA]</scope>
    <source>
        <strain evidence="5">a_cerv_44</strain>
    </source>
</reference>
<keyword evidence="5" id="KW-1185">Reference proteome</keyword>
<comment type="caution">
    <text evidence="4">The sequence shown here is derived from an EMBL/GenBank/DDBJ whole genome shotgun (WGS) entry which is preliminary data.</text>
</comment>
<feature type="transmembrane region" description="Helical" evidence="2">
    <location>
        <begin position="96"/>
        <end position="115"/>
    </location>
</feature>
<dbReference type="SUPFAM" id="SSF101307">
    <property type="entry name" value="YutG-like"/>
    <property type="match status" value="1"/>
</dbReference>
<comment type="subcellular location">
    <subcellularLocation>
        <location evidence="1">Cell inner membrane</location>
        <topology evidence="1">Multi-pass membrane protein</topology>
    </subcellularLocation>
</comment>
<comment type="function">
    <text evidence="1">Lipid phosphatase which dephosphorylates phosphatidylglycerophosphate (PGP) to phosphatidylglycerol (PG).</text>
</comment>
<keyword evidence="1" id="KW-1208">Phospholipid metabolism</keyword>
<keyword evidence="1" id="KW-1003">Cell membrane</keyword>
<feature type="transmembrane region" description="Helical" evidence="2">
    <location>
        <begin position="167"/>
        <end position="194"/>
    </location>
</feature>
<dbReference type="InterPro" id="IPR007686">
    <property type="entry name" value="YutG/PgpA"/>
</dbReference>
<evidence type="ECO:0000256" key="2">
    <source>
        <dbReference type="SAM" id="Phobius"/>
    </source>
</evidence>
<dbReference type="GO" id="GO:0046872">
    <property type="term" value="F:metal ion binding"/>
    <property type="evidence" value="ECO:0007669"/>
    <property type="project" value="UniProtKB-KW"/>
</dbReference>
<protein>
    <recommendedName>
        <fullName evidence="1">Phosphatidylglycerophosphatase A</fullName>
        <ecNumber evidence="1">3.1.3.27</ecNumber>
    </recommendedName>
    <alternativeName>
        <fullName evidence="1">Phosphatidylglycerolphosphate phosphatase A</fullName>
    </alternativeName>
</protein>
<feature type="domain" description="YutG/PgpA" evidence="3">
    <location>
        <begin position="27"/>
        <end position="187"/>
    </location>
</feature>
<keyword evidence="2" id="KW-1133">Transmembrane helix</keyword>
<dbReference type="PIRSF" id="PIRSF006162">
    <property type="entry name" value="PgpA"/>
    <property type="match status" value="1"/>
</dbReference>
<name>A0A3R9ZKI1_9RICK</name>
<dbReference type="GO" id="GO:0008962">
    <property type="term" value="F:phosphatidylglycerophosphatase activity"/>
    <property type="evidence" value="ECO:0007669"/>
    <property type="project" value="UniProtKB-EC"/>
</dbReference>